<dbReference type="NCBIfam" id="TIGR04056">
    <property type="entry name" value="OMP_RagA_SusC"/>
    <property type="match status" value="1"/>
</dbReference>
<dbReference type="Gene3D" id="2.60.40.1120">
    <property type="entry name" value="Carboxypeptidase-like, regulatory domain"/>
    <property type="match status" value="1"/>
</dbReference>
<dbReference type="Pfam" id="PF13715">
    <property type="entry name" value="CarbopepD_reg_2"/>
    <property type="match status" value="1"/>
</dbReference>
<dbReference type="SUPFAM" id="SSF56935">
    <property type="entry name" value="Porins"/>
    <property type="match status" value="1"/>
</dbReference>
<evidence type="ECO:0000259" key="11">
    <source>
        <dbReference type="Pfam" id="PF07715"/>
    </source>
</evidence>
<protein>
    <submittedName>
        <fullName evidence="12">TonB-linked SusC/RagA family outer membrane protein</fullName>
    </submittedName>
</protein>
<dbReference type="SUPFAM" id="SSF49464">
    <property type="entry name" value="Carboxypeptidase regulatory domain-like"/>
    <property type="match status" value="1"/>
</dbReference>
<dbReference type="OrthoDB" id="1450546at2"/>
<evidence type="ECO:0000259" key="10">
    <source>
        <dbReference type="Pfam" id="PF00593"/>
    </source>
</evidence>
<keyword evidence="5 9" id="KW-0798">TonB box</keyword>
<dbReference type="InterPro" id="IPR012910">
    <property type="entry name" value="Plug_dom"/>
</dbReference>
<dbReference type="AlphaFoldDB" id="A0A315Z9S3"/>
<keyword evidence="3 8" id="KW-1134">Transmembrane beta strand</keyword>
<evidence type="ECO:0000256" key="9">
    <source>
        <dbReference type="RuleBase" id="RU003357"/>
    </source>
</evidence>
<accession>A0A315Z9S3</accession>
<evidence type="ECO:0000313" key="12">
    <source>
        <dbReference type="EMBL" id="PWJ41939.1"/>
    </source>
</evidence>
<evidence type="ECO:0000256" key="2">
    <source>
        <dbReference type="ARBA" id="ARBA00022448"/>
    </source>
</evidence>
<keyword evidence="2 8" id="KW-0813">Transport</keyword>
<dbReference type="EMBL" id="QGDO01000003">
    <property type="protein sequence ID" value="PWJ41939.1"/>
    <property type="molecule type" value="Genomic_DNA"/>
</dbReference>
<comment type="caution">
    <text evidence="12">The sequence shown here is derived from an EMBL/GenBank/DDBJ whole genome shotgun (WGS) entry which is preliminary data.</text>
</comment>
<dbReference type="Gene3D" id="2.40.170.20">
    <property type="entry name" value="TonB-dependent receptor, beta-barrel domain"/>
    <property type="match status" value="1"/>
</dbReference>
<keyword evidence="6 8" id="KW-0472">Membrane</keyword>
<sequence>MKYISLVSVKLPLFILFLFGLGWQAFAQGNTIKGVVTDKDNGDPLIGANIIVEGTSMGVITDYNGEYLLYDVALDAKLIFSYIGYESITVDAKGRSIVDVQLKSTVSTLEQVMVFGESQKDTRTITSSVSKIDSKVFSQGTPSGSFDQLLQGQVAGLAIQTSGEPGETSQIRIRGNNSLGIRTQDDTEMASFNLANEPLYILNGNPITSDVFNTINPNDIIEINVLKDGLSTVAYGTRGANGVIEIKTKKGLSGKTQYNVRYQHTVRPIGGLGGISLMDAREKMALEKALNITNGAGYIYSPHPLDDELVLAYKERKYRELENTNTNWLKELSRVGQIKDLQISISGGSDDSRYFLSTNYYKEDGGYENSWAERFTTRLNVDNNITHNLTVGVDASIGRSKTSKSSTSPARLIYTLQPYETLETTDFVARKNNNGSVNFVDPFDELYNSYAENTTWRLSIDPKLTWTMGKGFSLFAGYGLTYNDGENDNVNLPNADAITTSDQLGRFSKNQSKFLSNRLNANMNYVKSLEKHFFSVSAGTEYIHNQNWGFGYSSVGISDKVDPSIGANPDATVSNSKYIDALLGFYGNFSYSFKNKYDFNASLRYDGSSILPSDKQFVTAWGAGAAWDMKAEPFLANNQVIDKLNLRFSYGLNYNSGGIRQTLGMPFYDFTNDDMYRGERMINLVEFYNPDLRFEKTKQWSAAVDFGLFDSRVYGTVEGYIKNTNDLLSTVSIPASNGYTDLLQNIGALQNRGIEFQLSTVNIRTSHFRWTSQFNLAYNINEITDLYGADEIKVGTEGYFKVGEPINSAYVKYWAGVNPANGSPMYYDENHNLVLGGVAPQMIGFGTYDHPLTGGFSNIFTIKNLEISTLFTFAFGGVNYNNLKATMIQNVKNGEVPFEGFLNEIWLAPGDVKMYPYPKFFTDTSVNSLFLEDASYIRWKNLIVRYNLSDYLKWIGTKCMITAQVNNVFTFTKYEGIDPEITGIGQPLLRSYTLGFDLTF</sequence>
<evidence type="ECO:0000256" key="7">
    <source>
        <dbReference type="ARBA" id="ARBA00023237"/>
    </source>
</evidence>
<proteinExistence type="inferred from homology"/>
<comment type="subcellular location">
    <subcellularLocation>
        <location evidence="1 8">Cell outer membrane</location>
        <topology evidence="1 8">Multi-pass membrane protein</topology>
    </subcellularLocation>
</comment>
<evidence type="ECO:0000256" key="3">
    <source>
        <dbReference type="ARBA" id="ARBA00022452"/>
    </source>
</evidence>
<evidence type="ECO:0000256" key="6">
    <source>
        <dbReference type="ARBA" id="ARBA00023136"/>
    </source>
</evidence>
<gene>
    <name evidence="12" type="ORF">BC781_103189</name>
</gene>
<feature type="domain" description="TonB-dependent receptor plug" evidence="11">
    <location>
        <begin position="122"/>
        <end position="243"/>
    </location>
</feature>
<dbReference type="RefSeq" id="WP_109618423.1">
    <property type="nucleotide sequence ID" value="NZ_QGDO01000003.1"/>
</dbReference>
<keyword evidence="4 8" id="KW-0812">Transmembrane</keyword>
<comment type="similarity">
    <text evidence="8 9">Belongs to the TonB-dependent receptor family.</text>
</comment>
<dbReference type="Pfam" id="PF00593">
    <property type="entry name" value="TonB_dep_Rec_b-barrel"/>
    <property type="match status" value="1"/>
</dbReference>
<feature type="domain" description="TonB-dependent receptor-like beta-barrel" evidence="10">
    <location>
        <begin position="410"/>
        <end position="968"/>
    </location>
</feature>
<dbReference type="Proteomes" id="UP000245535">
    <property type="component" value="Unassembled WGS sequence"/>
</dbReference>
<keyword evidence="13" id="KW-1185">Reference proteome</keyword>
<evidence type="ECO:0000256" key="4">
    <source>
        <dbReference type="ARBA" id="ARBA00022692"/>
    </source>
</evidence>
<dbReference type="InterPro" id="IPR036942">
    <property type="entry name" value="Beta-barrel_TonB_sf"/>
</dbReference>
<organism evidence="12 13">
    <name type="scientific">Sediminitomix flava</name>
    <dbReference type="NCBI Taxonomy" id="379075"/>
    <lineage>
        <taxon>Bacteria</taxon>
        <taxon>Pseudomonadati</taxon>
        <taxon>Bacteroidota</taxon>
        <taxon>Cytophagia</taxon>
        <taxon>Cytophagales</taxon>
        <taxon>Flammeovirgaceae</taxon>
        <taxon>Sediminitomix</taxon>
    </lineage>
</organism>
<dbReference type="Pfam" id="PF07715">
    <property type="entry name" value="Plug"/>
    <property type="match status" value="1"/>
</dbReference>
<dbReference type="InterPro" id="IPR000531">
    <property type="entry name" value="Beta-barrel_TonB"/>
</dbReference>
<dbReference type="InterPro" id="IPR008969">
    <property type="entry name" value="CarboxyPept-like_regulatory"/>
</dbReference>
<evidence type="ECO:0000256" key="1">
    <source>
        <dbReference type="ARBA" id="ARBA00004571"/>
    </source>
</evidence>
<dbReference type="InterPro" id="IPR023996">
    <property type="entry name" value="TonB-dep_OMP_SusC/RagA"/>
</dbReference>
<dbReference type="Gene3D" id="2.170.130.10">
    <property type="entry name" value="TonB-dependent receptor, plug domain"/>
    <property type="match status" value="1"/>
</dbReference>
<reference evidence="12 13" key="1">
    <citation type="submission" date="2018-03" db="EMBL/GenBank/DDBJ databases">
        <title>Genomic Encyclopedia of Archaeal and Bacterial Type Strains, Phase II (KMG-II): from individual species to whole genera.</title>
        <authorList>
            <person name="Goeker M."/>
        </authorList>
    </citation>
    <scope>NUCLEOTIDE SEQUENCE [LARGE SCALE GENOMIC DNA]</scope>
    <source>
        <strain evidence="12 13">DSM 28229</strain>
    </source>
</reference>
<dbReference type="PROSITE" id="PS52016">
    <property type="entry name" value="TONB_DEPENDENT_REC_3"/>
    <property type="match status" value="1"/>
</dbReference>
<keyword evidence="7 8" id="KW-0998">Cell outer membrane</keyword>
<dbReference type="InterPro" id="IPR037066">
    <property type="entry name" value="Plug_dom_sf"/>
</dbReference>
<evidence type="ECO:0000256" key="8">
    <source>
        <dbReference type="PROSITE-ProRule" id="PRU01360"/>
    </source>
</evidence>
<dbReference type="InterPro" id="IPR039426">
    <property type="entry name" value="TonB-dep_rcpt-like"/>
</dbReference>
<name>A0A315Z9S3_SEDFL</name>
<evidence type="ECO:0000313" key="13">
    <source>
        <dbReference type="Proteomes" id="UP000245535"/>
    </source>
</evidence>
<evidence type="ECO:0000256" key="5">
    <source>
        <dbReference type="ARBA" id="ARBA00023077"/>
    </source>
</evidence>
<dbReference type="GO" id="GO:0009279">
    <property type="term" value="C:cell outer membrane"/>
    <property type="evidence" value="ECO:0007669"/>
    <property type="project" value="UniProtKB-SubCell"/>
</dbReference>